<dbReference type="CDD" id="cd05688">
    <property type="entry name" value="S1_RPS1_repeat_ec3"/>
    <property type="match status" value="1"/>
</dbReference>
<dbReference type="Gene3D" id="3.40.50.11270">
    <property type="match status" value="1"/>
</dbReference>
<dbReference type="Pfam" id="PF02401">
    <property type="entry name" value="LYTB"/>
    <property type="match status" value="1"/>
</dbReference>
<dbReference type="UniPathway" id="UPA00059">
    <property type="reaction ID" value="UER00105"/>
</dbReference>
<feature type="domain" description="S1 motif" evidence="7">
    <location>
        <begin position="386"/>
        <end position="452"/>
    </location>
</feature>
<dbReference type="GO" id="GO:0046872">
    <property type="term" value="F:metal ion binding"/>
    <property type="evidence" value="ECO:0007669"/>
    <property type="project" value="UniProtKB-KW"/>
</dbReference>
<dbReference type="NCBIfam" id="NF000907">
    <property type="entry name" value="PRK00087.1"/>
    <property type="match status" value="1"/>
</dbReference>
<dbReference type="CDD" id="cd13944">
    <property type="entry name" value="lytB_ispH"/>
    <property type="match status" value="1"/>
</dbReference>
<dbReference type="STRING" id="349095.SAMN05660299_00945"/>
<keyword evidence="1 5" id="KW-0004">4Fe-4S</keyword>
<feature type="binding site" evidence="5">
    <location>
        <position position="216"/>
    </location>
    <ligand>
        <name>isopentenyl diphosphate</name>
        <dbReference type="ChEBI" id="CHEBI:128769"/>
    </ligand>
</feature>
<feature type="binding site" evidence="5">
    <location>
        <position position="258"/>
    </location>
    <ligand>
        <name>(2E)-4-hydroxy-3-methylbut-2-enyl diphosphate</name>
        <dbReference type="ChEBI" id="CHEBI:128753"/>
    </ligand>
</feature>
<keyword evidence="3 5" id="KW-0408">Iron</keyword>
<feature type="binding site" evidence="5">
    <location>
        <position position="120"/>
    </location>
    <ligand>
        <name>(2E)-4-hydroxy-3-methylbut-2-enyl diphosphate</name>
        <dbReference type="ChEBI" id="CHEBI:128753"/>
    </ligand>
</feature>
<feature type="domain" description="S1 motif" evidence="7">
    <location>
        <begin position="558"/>
        <end position="627"/>
    </location>
</feature>
<comment type="pathway">
    <text evidence="5">Isoprenoid biosynthesis; isopentenyl diphosphate biosynthesis via DXP pathway; isopentenyl diphosphate from 1-deoxy-D-xylulose 5-phosphate: step 6/6.</text>
</comment>
<feature type="binding site" evidence="5">
    <location>
        <position position="258"/>
    </location>
    <ligand>
        <name>dimethylallyl diphosphate</name>
        <dbReference type="ChEBI" id="CHEBI:57623"/>
    </ligand>
</feature>
<keyword evidence="5" id="KW-0414">Isoprene biosynthesis</keyword>
<comment type="function">
    <text evidence="5">Catalyzes the conversion of 1-hydroxy-2-methyl-2-(E)-butenyl 4-diphosphate (HMBPP) into a mixture of isopentenyl diphosphate (IPP) and dimethylallyl diphosphate (DMAPP). Acts in the terminal step of the DOXP/MEP pathway for isoprenoid precursor biosynthesis.</text>
</comment>
<feature type="binding site" evidence="5">
    <location>
        <position position="258"/>
    </location>
    <ligand>
        <name>isopentenyl diphosphate</name>
        <dbReference type="ChEBI" id="CHEBI:128769"/>
    </ligand>
</feature>
<dbReference type="SUPFAM" id="SSF50249">
    <property type="entry name" value="Nucleic acid-binding proteins"/>
    <property type="match status" value="4"/>
</dbReference>
<feature type="binding site" evidence="5">
    <location>
        <position position="120"/>
    </location>
    <ligand>
        <name>isopentenyl diphosphate</name>
        <dbReference type="ChEBI" id="CHEBI:128769"/>
    </ligand>
</feature>
<dbReference type="RefSeq" id="WP_091648628.1">
    <property type="nucleotide sequence ID" value="NZ_FNHQ01000007.1"/>
</dbReference>
<feature type="binding site" evidence="5">
    <location>
        <position position="214"/>
    </location>
    <ligand>
        <name>(2E)-4-hydroxy-3-methylbut-2-enyl diphosphate</name>
        <dbReference type="ChEBI" id="CHEBI:128753"/>
    </ligand>
</feature>
<dbReference type="HAMAP" id="MF_00191">
    <property type="entry name" value="IspH"/>
    <property type="match status" value="1"/>
</dbReference>
<dbReference type="EMBL" id="FNHQ01000007">
    <property type="protein sequence ID" value="SDM47144.1"/>
    <property type="molecule type" value="Genomic_DNA"/>
</dbReference>
<dbReference type="FunFam" id="2.40.50.140:FF:000051">
    <property type="entry name" value="RNA-binding transcriptional accessory protein"/>
    <property type="match status" value="1"/>
</dbReference>
<feature type="binding site" evidence="5">
    <location>
        <position position="37"/>
    </location>
    <ligand>
        <name>isopentenyl diphosphate</name>
        <dbReference type="ChEBI" id="CHEBI:128769"/>
    </ligand>
</feature>
<keyword evidence="9" id="KW-1185">Reference proteome</keyword>
<comment type="pathway">
    <text evidence="5">Isoprenoid biosynthesis; dimethylallyl diphosphate biosynthesis; dimethylallyl diphosphate from (2E)-4-hydroxy-3-methylbutenyl diphosphate: step 1/1.</text>
</comment>
<dbReference type="InterPro" id="IPR035104">
    <property type="entry name" value="Ribosomal_protein_S1-like"/>
</dbReference>
<feature type="binding site" evidence="5">
    <location>
        <position position="186"/>
    </location>
    <ligand>
        <name>[4Fe-4S] cluster</name>
        <dbReference type="ChEBI" id="CHEBI:49883"/>
    </ligand>
</feature>
<dbReference type="PANTHER" id="PTHR30426">
    <property type="entry name" value="4-HYDROXY-3-METHYLBUT-2-ENYL DIPHOSPHATE REDUCTASE"/>
    <property type="match status" value="1"/>
</dbReference>
<name>A0A1G9TI20_9FIRM</name>
<evidence type="ECO:0000256" key="4">
    <source>
        <dbReference type="ARBA" id="ARBA00023014"/>
    </source>
</evidence>
<sequence>MKVIKAEACGFCYGVRRAVEMAENAEAGTHTLGPIIHNPQVVNRLAAQGVIPIETLDEVMDGSIVLIRSHGVGPDSYEQAKQKNIVILDATCPHVKKAQLDAKRIIDQDEKLVIIGEKFHPEVISISQWGANRAIIIETEKEAEKVSFSANLGVVAQTTFSQELFKRIVAILETKTNHLDLNMTICTATQQRQNAAIALSKQVDAMIVVGGRNSANTRRLAQVCEEQQCPTYHIETAEELQPLRFKGMKKIGITAGASTPDWIIQEVVKIMENLQADGTEVMSEELLDQYDYEENPKKGDVVEGTVISVNDDAAYVSIGTKAEAILPKREMAVPEPASAKDFVKVGDTLTVEIANNIKEEGSIVVSVVKMKKIEDWNEVRDAFEKGELIECTGKETNKAGLVVSIKSLRGFIPLSQGDIKFVKSLDYLVGQTFSVKVIDIDEHKNRLVLSRKAVLEVEREQKRTEAFEHIQEGAVIEGTVVKIMPYGAFIDLGGVEGLLHISDISWKRISSVDAVLKTGDTLQVLVQKFDEERNRISLSLKALQKNPWIAAIEKFEIGDVVKAEVKKLLPFGAILAIDPELQGLLHVSEITDKRGAAVKDLVNVGDVMDVKIIGIDTDKKKISLSVLALEKDKEEKEIQNYLEQNNQSEESATIGDAIDENK</sequence>
<comment type="cofactor">
    <cofactor evidence="5">
        <name>[4Fe-4S] cluster</name>
        <dbReference type="ChEBI" id="CHEBI:49883"/>
    </cofactor>
    <text evidence="5">Binds 1 [4Fe-4S] cluster per subunit.</text>
</comment>
<feature type="binding site" evidence="5">
    <location>
        <position position="37"/>
    </location>
    <ligand>
        <name>(2E)-4-hydroxy-3-methylbut-2-enyl diphosphate</name>
        <dbReference type="ChEBI" id="CHEBI:128753"/>
    </ligand>
</feature>
<keyword evidence="2 5" id="KW-0479">Metal-binding</keyword>
<dbReference type="CDD" id="cd04465">
    <property type="entry name" value="S1_RPS1_repeat_ec2_hs2"/>
    <property type="match status" value="1"/>
</dbReference>
<protein>
    <recommendedName>
        <fullName evidence="5">4-hydroxy-3-methylbut-2-enyl diphosphate reductase</fullName>
        <shortName evidence="5">HMBPP reductase</shortName>
        <ecNumber evidence="5">1.17.7.4</ecNumber>
    </recommendedName>
</protein>
<dbReference type="UniPathway" id="UPA00056">
    <property type="reaction ID" value="UER00097"/>
</dbReference>
<evidence type="ECO:0000256" key="3">
    <source>
        <dbReference type="ARBA" id="ARBA00023004"/>
    </source>
</evidence>
<feature type="domain" description="S1 motif" evidence="7">
    <location>
        <begin position="473"/>
        <end position="541"/>
    </location>
</feature>
<gene>
    <name evidence="5" type="primary">ispH</name>
    <name evidence="8" type="ORF">SAMN05660299_00945</name>
</gene>
<feature type="active site" description="Proton donor" evidence="5">
    <location>
        <position position="122"/>
    </location>
</feature>
<dbReference type="GO" id="GO:0016114">
    <property type="term" value="P:terpenoid biosynthetic process"/>
    <property type="evidence" value="ECO:0007669"/>
    <property type="project" value="UniProtKB-UniRule"/>
</dbReference>
<dbReference type="GO" id="GO:0051745">
    <property type="term" value="F:4-hydroxy-3-methylbut-2-enyl diphosphate reductase activity"/>
    <property type="evidence" value="ECO:0007669"/>
    <property type="project" value="UniProtKB-UniRule"/>
</dbReference>
<evidence type="ECO:0000313" key="8">
    <source>
        <dbReference type="EMBL" id="SDM47144.1"/>
    </source>
</evidence>
<evidence type="ECO:0000256" key="6">
    <source>
        <dbReference type="SAM" id="MobiDB-lite"/>
    </source>
</evidence>
<dbReference type="PROSITE" id="PS50126">
    <property type="entry name" value="S1"/>
    <property type="match status" value="4"/>
</dbReference>
<dbReference type="GO" id="GO:0003729">
    <property type="term" value="F:mRNA binding"/>
    <property type="evidence" value="ECO:0007669"/>
    <property type="project" value="UniProtKB-ARBA"/>
</dbReference>
<evidence type="ECO:0000313" key="9">
    <source>
        <dbReference type="Proteomes" id="UP000199309"/>
    </source>
</evidence>
<dbReference type="GO" id="GO:0005737">
    <property type="term" value="C:cytoplasm"/>
    <property type="evidence" value="ECO:0007669"/>
    <property type="project" value="UniProtKB-ARBA"/>
</dbReference>
<dbReference type="InterPro" id="IPR003451">
    <property type="entry name" value="LytB/IspH"/>
</dbReference>
<dbReference type="NCBIfam" id="TIGR00216">
    <property type="entry name" value="ispH_lytB"/>
    <property type="match status" value="1"/>
</dbReference>
<dbReference type="InterPro" id="IPR012340">
    <property type="entry name" value="NA-bd_OB-fold"/>
</dbReference>
<comment type="catalytic activity">
    <reaction evidence="5">
        <text>isopentenyl diphosphate + 2 oxidized [2Fe-2S]-[ferredoxin] + H2O = (2E)-4-hydroxy-3-methylbut-2-enyl diphosphate + 2 reduced [2Fe-2S]-[ferredoxin] + 2 H(+)</text>
        <dbReference type="Rhea" id="RHEA:24488"/>
        <dbReference type="Rhea" id="RHEA-COMP:10000"/>
        <dbReference type="Rhea" id="RHEA-COMP:10001"/>
        <dbReference type="ChEBI" id="CHEBI:15377"/>
        <dbReference type="ChEBI" id="CHEBI:15378"/>
        <dbReference type="ChEBI" id="CHEBI:33737"/>
        <dbReference type="ChEBI" id="CHEBI:33738"/>
        <dbReference type="ChEBI" id="CHEBI:128753"/>
        <dbReference type="ChEBI" id="CHEBI:128769"/>
        <dbReference type="EC" id="1.17.7.4"/>
    </reaction>
</comment>
<dbReference type="Gene3D" id="2.40.50.140">
    <property type="entry name" value="Nucleic acid-binding proteins"/>
    <property type="match status" value="4"/>
</dbReference>
<feature type="binding site" evidence="5">
    <location>
        <position position="37"/>
    </location>
    <ligand>
        <name>dimethylallyl diphosphate</name>
        <dbReference type="ChEBI" id="CHEBI:57623"/>
    </ligand>
</feature>
<evidence type="ECO:0000256" key="2">
    <source>
        <dbReference type="ARBA" id="ARBA00022723"/>
    </source>
</evidence>
<dbReference type="OrthoDB" id="9804077at2"/>
<dbReference type="GO" id="GO:0051539">
    <property type="term" value="F:4 iron, 4 sulfur cluster binding"/>
    <property type="evidence" value="ECO:0007669"/>
    <property type="project" value="UniProtKB-UniRule"/>
</dbReference>
<proteinExistence type="inferred from homology"/>
<feature type="domain" description="S1 motif" evidence="7">
    <location>
        <begin position="299"/>
        <end position="368"/>
    </location>
</feature>
<dbReference type="GO" id="GO:0050992">
    <property type="term" value="P:dimethylallyl diphosphate biosynthetic process"/>
    <property type="evidence" value="ECO:0007669"/>
    <property type="project" value="UniProtKB-UniRule"/>
</dbReference>
<feature type="binding site" evidence="5">
    <location>
        <position position="214"/>
    </location>
    <ligand>
        <name>dimethylallyl diphosphate</name>
        <dbReference type="ChEBI" id="CHEBI:57623"/>
    </ligand>
</feature>
<feature type="binding site" evidence="5">
    <location>
        <position position="70"/>
    </location>
    <ligand>
        <name>isopentenyl diphosphate</name>
        <dbReference type="ChEBI" id="CHEBI:128769"/>
    </ligand>
</feature>
<feature type="binding site" evidence="5">
    <location>
        <position position="70"/>
    </location>
    <ligand>
        <name>dimethylallyl diphosphate</name>
        <dbReference type="ChEBI" id="CHEBI:57623"/>
    </ligand>
</feature>
<dbReference type="GO" id="GO:0019288">
    <property type="term" value="P:isopentenyl diphosphate biosynthetic process, methylerythritol 4-phosphate pathway"/>
    <property type="evidence" value="ECO:0007669"/>
    <property type="project" value="UniProtKB-UniRule"/>
</dbReference>
<keyword evidence="5" id="KW-0560">Oxidoreductase</keyword>
<feature type="compositionally biased region" description="Polar residues" evidence="6">
    <location>
        <begin position="641"/>
        <end position="651"/>
    </location>
</feature>
<feature type="binding site" evidence="5">
    <location>
        <position position="158"/>
    </location>
    <ligand>
        <name>(2E)-4-hydroxy-3-methylbut-2-enyl diphosphate</name>
        <dbReference type="ChEBI" id="CHEBI:128753"/>
    </ligand>
</feature>
<comment type="catalytic activity">
    <reaction evidence="5">
        <text>dimethylallyl diphosphate + 2 oxidized [2Fe-2S]-[ferredoxin] + H2O = (2E)-4-hydroxy-3-methylbut-2-enyl diphosphate + 2 reduced [2Fe-2S]-[ferredoxin] + 2 H(+)</text>
        <dbReference type="Rhea" id="RHEA:24825"/>
        <dbReference type="Rhea" id="RHEA-COMP:10000"/>
        <dbReference type="Rhea" id="RHEA-COMP:10001"/>
        <dbReference type="ChEBI" id="CHEBI:15377"/>
        <dbReference type="ChEBI" id="CHEBI:15378"/>
        <dbReference type="ChEBI" id="CHEBI:33737"/>
        <dbReference type="ChEBI" id="CHEBI:33738"/>
        <dbReference type="ChEBI" id="CHEBI:57623"/>
        <dbReference type="ChEBI" id="CHEBI:128753"/>
        <dbReference type="EC" id="1.17.7.4"/>
    </reaction>
</comment>
<dbReference type="SMART" id="SM00316">
    <property type="entry name" value="S1"/>
    <property type="match status" value="4"/>
</dbReference>
<feature type="binding site" evidence="5">
    <location>
        <position position="70"/>
    </location>
    <ligand>
        <name>(2E)-4-hydroxy-3-methylbut-2-enyl diphosphate</name>
        <dbReference type="ChEBI" id="CHEBI:128753"/>
    </ligand>
</feature>
<feature type="region of interest" description="Disordered" evidence="6">
    <location>
        <begin position="641"/>
        <end position="662"/>
    </location>
</feature>
<dbReference type="Gene3D" id="3.40.1010.20">
    <property type="entry name" value="4-hydroxy-3-methylbut-2-enyl diphosphate reductase, catalytic domain"/>
    <property type="match status" value="2"/>
</dbReference>
<dbReference type="Proteomes" id="UP000199309">
    <property type="component" value="Unassembled WGS sequence"/>
</dbReference>
<comment type="caution">
    <text evidence="5">Lacks conserved residue(s) required for the propagation of feature annotation.</text>
</comment>
<feature type="binding site" evidence="5">
    <location>
        <position position="214"/>
    </location>
    <ligand>
        <name>isopentenyl diphosphate</name>
        <dbReference type="ChEBI" id="CHEBI:128769"/>
    </ligand>
</feature>
<feature type="binding site" evidence="5">
    <location>
        <position position="216"/>
    </location>
    <ligand>
        <name>(2E)-4-hydroxy-3-methylbut-2-enyl diphosphate</name>
        <dbReference type="ChEBI" id="CHEBI:128753"/>
    </ligand>
</feature>
<dbReference type="InterPro" id="IPR003029">
    <property type="entry name" value="S1_domain"/>
</dbReference>
<dbReference type="AlphaFoldDB" id="A0A1G9TI20"/>
<feature type="binding site" evidence="5">
    <location>
        <position position="120"/>
    </location>
    <ligand>
        <name>dimethylallyl diphosphate</name>
        <dbReference type="ChEBI" id="CHEBI:57623"/>
    </ligand>
</feature>
<feature type="binding site" evidence="5">
    <location>
        <position position="12"/>
    </location>
    <ligand>
        <name>[4Fe-4S] cluster</name>
        <dbReference type="ChEBI" id="CHEBI:49883"/>
    </ligand>
</feature>
<reference evidence="8 9" key="1">
    <citation type="submission" date="2016-10" db="EMBL/GenBank/DDBJ databases">
        <authorList>
            <person name="de Groot N.N."/>
        </authorList>
    </citation>
    <scope>NUCLEOTIDE SEQUENCE [LARGE SCALE GENOMIC DNA]</scope>
    <source>
        <strain evidence="8 9">DSM 16981</strain>
    </source>
</reference>
<keyword evidence="4 5" id="KW-0411">Iron-sulfur</keyword>
<organism evidence="8 9">
    <name type="scientific">Megasphaera paucivorans</name>
    <dbReference type="NCBI Taxonomy" id="349095"/>
    <lineage>
        <taxon>Bacteria</taxon>
        <taxon>Bacillati</taxon>
        <taxon>Bacillota</taxon>
        <taxon>Negativicutes</taxon>
        <taxon>Veillonellales</taxon>
        <taxon>Veillonellaceae</taxon>
        <taxon>Megasphaera</taxon>
    </lineage>
</organism>
<feature type="binding site" evidence="5">
    <location>
        <position position="216"/>
    </location>
    <ligand>
        <name>dimethylallyl diphosphate</name>
        <dbReference type="ChEBI" id="CHEBI:57623"/>
    </ligand>
</feature>
<dbReference type="EC" id="1.17.7.4" evidence="5"/>
<evidence type="ECO:0000259" key="7">
    <source>
        <dbReference type="PROSITE" id="PS50126"/>
    </source>
</evidence>
<feature type="binding site" evidence="5">
    <location>
        <position position="92"/>
    </location>
    <ligand>
        <name>[4Fe-4S] cluster</name>
        <dbReference type="ChEBI" id="CHEBI:49883"/>
    </ligand>
</feature>
<dbReference type="Pfam" id="PF00575">
    <property type="entry name" value="S1"/>
    <property type="match status" value="4"/>
</dbReference>
<accession>A0A1G9TI20</accession>
<evidence type="ECO:0000256" key="1">
    <source>
        <dbReference type="ARBA" id="ARBA00022485"/>
    </source>
</evidence>
<dbReference type="CDD" id="cd05687">
    <property type="entry name" value="S1_RPS1_repeat_ec1_hs1"/>
    <property type="match status" value="1"/>
</dbReference>
<evidence type="ECO:0000256" key="5">
    <source>
        <dbReference type="HAMAP-Rule" id="MF_00191"/>
    </source>
</evidence>
<dbReference type="PRINTS" id="PR00681">
    <property type="entry name" value="RIBOSOMALS1"/>
</dbReference>
<dbReference type="PANTHER" id="PTHR30426:SF0">
    <property type="entry name" value="4-HYDROXY-3-METHYLBUT-2-ENYL DIPHOSPHATE REDUCTASE"/>
    <property type="match status" value="1"/>
</dbReference>
<comment type="similarity">
    <text evidence="5">Belongs to the IspH family.</text>
</comment>